<proteinExistence type="predicted"/>
<protein>
    <submittedName>
        <fullName evidence="1">Uncharacterized protein</fullName>
    </submittedName>
</protein>
<accession>A0ACB0E6I0</accession>
<evidence type="ECO:0000313" key="2">
    <source>
        <dbReference type="Proteomes" id="UP001162501"/>
    </source>
</evidence>
<organism evidence="1 2">
    <name type="scientific">Rangifer tarandus platyrhynchus</name>
    <name type="common">Svalbard reindeer</name>
    <dbReference type="NCBI Taxonomy" id="3082113"/>
    <lineage>
        <taxon>Eukaryota</taxon>
        <taxon>Metazoa</taxon>
        <taxon>Chordata</taxon>
        <taxon>Craniata</taxon>
        <taxon>Vertebrata</taxon>
        <taxon>Euteleostomi</taxon>
        <taxon>Mammalia</taxon>
        <taxon>Eutheria</taxon>
        <taxon>Laurasiatheria</taxon>
        <taxon>Artiodactyla</taxon>
        <taxon>Ruminantia</taxon>
        <taxon>Pecora</taxon>
        <taxon>Cervidae</taxon>
        <taxon>Odocoileinae</taxon>
        <taxon>Rangifer</taxon>
    </lineage>
</organism>
<sequence>MDATLLGCDTCAQRPAVYTAAMHLPARSEGRRSTEETWLRPPALEHAVLFCPTTKVPSRNKVAAIAQAERRELEKGQDQWRSWPPVDLLRCGCAPVGGIHVLLKSGRRPGPPFTDVSRGWERACVGECVRTIAAESASPPEGAAGPGAEATLQGARSPGRWRGQAGTELGSVVLCGLGGQAASSLRLRSVVQIAVKLRRRSCRCDAHRDSSLQSPSSLRRGPQQGTPNGSRRVKAEPGFGEFRLGATGQEPLEGGRASWMGRSCLDTSCWPFTDSPSGGLARWPQWTCTHPGSRAAGAVVAPCDGGFPASEGRFLRIHQLFQLSAIEKGMLGQPCRSWLPPEEQSAGQSAHLKLPVSSVPTQASSGGGVEMCLVSPIGAGGLLGPWFLLLLLRLTRSFLMVEKYRPVQTAESRLLPPSSCPSSELTRVPHEPRLQEVTDAESGIPRVNPRGPRTASPVAGVCSVLGARSGGPLRTQAIGSHGRPQQNTALAVKLTRAPPHSASRRDLQMELTLRRLGVGLWALRRSWATGTTRMLAAWSTVKHNRGWLTAAAPSVTGPVLSAAYPGAASPQRGQRLHSSLLLLLPGASAFGRGPGQVASAPPSPVAAILTPAHAVPGVRSDRRQTSVSRASSLPSSKSPSGRTETAPVSSERSVRQRLSAALSQGTPLTQRVREAMPQEWVPKDSENA</sequence>
<reference evidence="1" key="1">
    <citation type="submission" date="2023-05" db="EMBL/GenBank/DDBJ databases">
        <authorList>
            <consortium name="ELIXIR-Norway"/>
        </authorList>
    </citation>
    <scope>NUCLEOTIDE SEQUENCE</scope>
</reference>
<dbReference type="Proteomes" id="UP001162501">
    <property type="component" value="Chromosome 15"/>
</dbReference>
<dbReference type="EMBL" id="OX596099">
    <property type="protein sequence ID" value="CAI9695939.1"/>
    <property type="molecule type" value="Genomic_DNA"/>
</dbReference>
<evidence type="ECO:0000313" key="1">
    <source>
        <dbReference type="EMBL" id="CAI9695939.1"/>
    </source>
</evidence>
<name>A0ACB0E6I0_RANTA</name>
<gene>
    <name evidence="1" type="ORF">MRATA1EN3_LOCUS7152</name>
</gene>